<comment type="caution">
    <text evidence="4">The sequence shown here is derived from an EMBL/GenBank/DDBJ whole genome shotgun (WGS) entry which is preliminary data.</text>
</comment>
<gene>
    <name evidence="4" type="ORF">HHI36_019998</name>
</gene>
<dbReference type="PROSITE" id="PS00028">
    <property type="entry name" value="ZINC_FINGER_C2H2_1"/>
    <property type="match status" value="1"/>
</dbReference>
<feature type="domain" description="C2H2-type" evidence="3">
    <location>
        <begin position="6"/>
        <end position="33"/>
    </location>
</feature>
<keyword evidence="5" id="KW-1185">Reference proteome</keyword>
<dbReference type="InterPro" id="IPR036236">
    <property type="entry name" value="Znf_C2H2_sf"/>
</dbReference>
<dbReference type="Gene3D" id="3.30.160.60">
    <property type="entry name" value="Classic Zinc Finger"/>
    <property type="match status" value="1"/>
</dbReference>
<dbReference type="InterPro" id="IPR013087">
    <property type="entry name" value="Znf_C2H2_type"/>
</dbReference>
<protein>
    <recommendedName>
        <fullName evidence="3">C2H2-type domain-containing protein</fullName>
    </recommendedName>
</protein>
<accession>A0ABD2N9D7</accession>
<evidence type="ECO:0000313" key="4">
    <source>
        <dbReference type="EMBL" id="KAL3275229.1"/>
    </source>
</evidence>
<feature type="compositionally biased region" description="Low complexity" evidence="2">
    <location>
        <begin position="150"/>
        <end position="166"/>
    </location>
</feature>
<dbReference type="AlphaFoldDB" id="A0ABD2N9D7"/>
<dbReference type="Pfam" id="PF12874">
    <property type="entry name" value="zf-met"/>
    <property type="match status" value="1"/>
</dbReference>
<dbReference type="EMBL" id="JABFTP020000083">
    <property type="protein sequence ID" value="KAL3275229.1"/>
    <property type="molecule type" value="Genomic_DNA"/>
</dbReference>
<name>A0ABD2N9D7_9CUCU</name>
<feature type="region of interest" description="Disordered" evidence="2">
    <location>
        <begin position="147"/>
        <end position="180"/>
    </location>
</feature>
<keyword evidence="1" id="KW-0479">Metal-binding</keyword>
<dbReference type="PROSITE" id="PS50157">
    <property type="entry name" value="ZINC_FINGER_C2H2_2"/>
    <property type="match status" value="1"/>
</dbReference>
<evidence type="ECO:0000259" key="3">
    <source>
        <dbReference type="PROSITE" id="PS50157"/>
    </source>
</evidence>
<organism evidence="4 5">
    <name type="scientific">Cryptolaemus montrouzieri</name>
    <dbReference type="NCBI Taxonomy" id="559131"/>
    <lineage>
        <taxon>Eukaryota</taxon>
        <taxon>Metazoa</taxon>
        <taxon>Ecdysozoa</taxon>
        <taxon>Arthropoda</taxon>
        <taxon>Hexapoda</taxon>
        <taxon>Insecta</taxon>
        <taxon>Pterygota</taxon>
        <taxon>Neoptera</taxon>
        <taxon>Endopterygota</taxon>
        <taxon>Coleoptera</taxon>
        <taxon>Polyphaga</taxon>
        <taxon>Cucujiformia</taxon>
        <taxon>Coccinelloidea</taxon>
        <taxon>Coccinellidae</taxon>
        <taxon>Scymninae</taxon>
        <taxon>Scymnini</taxon>
        <taxon>Cryptolaemus</taxon>
    </lineage>
</organism>
<dbReference type="SUPFAM" id="SSF57667">
    <property type="entry name" value="beta-beta-alpha zinc fingers"/>
    <property type="match status" value="1"/>
</dbReference>
<dbReference type="GO" id="GO:0008270">
    <property type="term" value="F:zinc ion binding"/>
    <property type="evidence" value="ECO:0007669"/>
    <property type="project" value="UniProtKB-KW"/>
</dbReference>
<evidence type="ECO:0000256" key="2">
    <source>
        <dbReference type="SAM" id="MobiDB-lite"/>
    </source>
</evidence>
<evidence type="ECO:0000256" key="1">
    <source>
        <dbReference type="PROSITE-ProRule" id="PRU00042"/>
    </source>
</evidence>
<keyword evidence="1" id="KW-0863">Zinc-finger</keyword>
<keyword evidence="1" id="KW-0862">Zinc</keyword>
<reference evidence="4 5" key="1">
    <citation type="journal article" date="2021" name="BMC Biol.">
        <title>Horizontally acquired antibacterial genes associated with adaptive radiation of ladybird beetles.</title>
        <authorList>
            <person name="Li H.S."/>
            <person name="Tang X.F."/>
            <person name="Huang Y.H."/>
            <person name="Xu Z.Y."/>
            <person name="Chen M.L."/>
            <person name="Du X.Y."/>
            <person name="Qiu B.Y."/>
            <person name="Chen P.T."/>
            <person name="Zhang W."/>
            <person name="Slipinski A."/>
            <person name="Escalona H.E."/>
            <person name="Waterhouse R.M."/>
            <person name="Zwick A."/>
            <person name="Pang H."/>
        </authorList>
    </citation>
    <scope>NUCLEOTIDE SEQUENCE [LARGE SCALE GENOMIC DNA]</scope>
    <source>
        <strain evidence="4">SYSU2018</strain>
    </source>
</reference>
<dbReference type="SMART" id="SM00355">
    <property type="entry name" value="ZnF_C2H2"/>
    <property type="match status" value="2"/>
</dbReference>
<sequence>MNNGPFQCAKCYKTYKDKGSVKRHLVYECGKCPMFKCPLCPYRCKRQDALKIHLRSKRHNVRKLVETRKNCARSAKIQNDVDKVVDLSINDDILRLKYELKSAKMEVSYPNSIINQLKKSISDKENIISLLKQNINLVSAKCQTMEEPNNDVCSKNSSNDSSRSYSGAVSQVKKVRSEVR</sequence>
<proteinExistence type="predicted"/>
<evidence type="ECO:0000313" key="5">
    <source>
        <dbReference type="Proteomes" id="UP001516400"/>
    </source>
</evidence>
<dbReference type="Proteomes" id="UP001516400">
    <property type="component" value="Unassembled WGS sequence"/>
</dbReference>